<dbReference type="Pfam" id="PF03963">
    <property type="entry name" value="FlgD"/>
    <property type="match status" value="1"/>
</dbReference>
<organism evidence="7 8">
    <name type="scientific">Lebetimonas natsushimae</name>
    <dbReference type="NCBI Taxonomy" id="1936991"/>
    <lineage>
        <taxon>Bacteria</taxon>
        <taxon>Pseudomonadati</taxon>
        <taxon>Campylobacterota</taxon>
        <taxon>Epsilonproteobacteria</taxon>
        <taxon>Nautiliales</taxon>
        <taxon>Nautiliaceae</taxon>
        <taxon>Lebetimonas</taxon>
    </lineage>
</organism>
<evidence type="ECO:0000259" key="6">
    <source>
        <dbReference type="Pfam" id="PF13860"/>
    </source>
</evidence>
<evidence type="ECO:0000256" key="3">
    <source>
        <dbReference type="ARBA" id="ARBA00022795"/>
    </source>
</evidence>
<evidence type="ECO:0000256" key="1">
    <source>
        <dbReference type="ARBA" id="ARBA00010577"/>
    </source>
</evidence>
<keyword evidence="7" id="KW-0969">Cilium</keyword>
<gene>
    <name evidence="7" type="ORF">LNAT_P0983</name>
</gene>
<keyword evidence="3 5" id="KW-1005">Bacterial flagellum biogenesis</keyword>
<keyword evidence="8" id="KW-1185">Reference proteome</keyword>
<feature type="domain" description="FlgD/Vpr Ig-like" evidence="6">
    <location>
        <begin position="104"/>
        <end position="178"/>
    </location>
</feature>
<accession>A0A292YEB6</accession>
<dbReference type="AlphaFoldDB" id="A0A292YEB6"/>
<evidence type="ECO:0000256" key="5">
    <source>
        <dbReference type="RuleBase" id="RU362076"/>
    </source>
</evidence>
<dbReference type="InterPro" id="IPR005648">
    <property type="entry name" value="FlgD"/>
</dbReference>
<dbReference type="InterPro" id="IPR025965">
    <property type="entry name" value="FlgD/Vpr_Ig-like"/>
</dbReference>
<reference evidence="7 8" key="1">
    <citation type="journal article" date="2017" name="Syst. Appl. Microbiol.">
        <title>Lebetimonas natsushimae sp. nov., a novel strictly anaerobic, moderately thermophilic chemoautotroph isolated from a deep-sea hydrothermal vent polychaete nest in the Mid-Okinawa Trough.</title>
        <authorList>
            <person name="Nagata R."/>
            <person name="Takaki Y."/>
            <person name="Tame A."/>
            <person name="Nunoura T."/>
            <person name="Muto H."/>
            <person name="Mino S."/>
            <person name="Sawayama S."/>
            <person name="Takai K."/>
            <person name="Nakagawa S."/>
        </authorList>
    </citation>
    <scope>NUCLEOTIDE SEQUENCE [LARGE SCALE GENOMIC DNA]</scope>
    <source>
        <strain evidence="7 8">HS1857</strain>
    </source>
</reference>
<dbReference type="OrthoDB" id="9785233at2"/>
<evidence type="ECO:0000313" key="7">
    <source>
        <dbReference type="EMBL" id="GAX87686.1"/>
    </source>
</evidence>
<protein>
    <recommendedName>
        <fullName evidence="2 5">Basal-body rod modification protein FlgD</fullName>
    </recommendedName>
</protein>
<dbReference type="Proteomes" id="UP000217944">
    <property type="component" value="Unassembled WGS sequence"/>
</dbReference>
<sequence>MSSVATITNNATKAGNDKIYNPNSELDKNAFMKLFLKQLEMQDPTNPMDTDKMLEQTAYLSTMEMNTNMQKTIDTLSKTLTSSNQLSTVSAIGKMADTGNRYINITDDDTKKDFELYFGDNIQSGKVQIKDKAGNIVKEFELNPHSKGILSFEWDLKDSNGMRVKSNSYEISAVYTTPDGKQKTTALGAYPIESIRFENGKAYAKLASQYVPFEKIKEIYQWQN</sequence>
<name>A0A292YEB6_9BACT</name>
<dbReference type="GO" id="GO:0044781">
    <property type="term" value="P:bacterial-type flagellum organization"/>
    <property type="evidence" value="ECO:0007669"/>
    <property type="project" value="UniProtKB-UniRule"/>
</dbReference>
<dbReference type="RefSeq" id="WP_096258961.1">
    <property type="nucleotide sequence ID" value="NZ_BDME01000002.1"/>
</dbReference>
<keyword evidence="7" id="KW-0966">Cell projection</keyword>
<comment type="function">
    <text evidence="4 5">Required for flagellar hook formation. May act as a scaffolding protein.</text>
</comment>
<evidence type="ECO:0000256" key="2">
    <source>
        <dbReference type="ARBA" id="ARBA00016013"/>
    </source>
</evidence>
<comment type="caution">
    <text evidence="7">The sequence shown here is derived from an EMBL/GenBank/DDBJ whole genome shotgun (WGS) entry which is preliminary data.</text>
</comment>
<evidence type="ECO:0000256" key="4">
    <source>
        <dbReference type="ARBA" id="ARBA00024746"/>
    </source>
</evidence>
<dbReference type="Pfam" id="PF13860">
    <property type="entry name" value="FlgD_ig"/>
    <property type="match status" value="1"/>
</dbReference>
<dbReference type="EMBL" id="BDME01000002">
    <property type="protein sequence ID" value="GAX87686.1"/>
    <property type="molecule type" value="Genomic_DNA"/>
</dbReference>
<comment type="similarity">
    <text evidence="1 5">Belongs to the FlgD family.</text>
</comment>
<evidence type="ECO:0000313" key="8">
    <source>
        <dbReference type="Proteomes" id="UP000217944"/>
    </source>
</evidence>
<dbReference type="Gene3D" id="2.60.40.4070">
    <property type="match status" value="1"/>
</dbReference>
<dbReference type="Gene3D" id="2.30.30.910">
    <property type="match status" value="1"/>
</dbReference>
<proteinExistence type="inferred from homology"/>
<keyword evidence="7" id="KW-0282">Flagellum</keyword>